<dbReference type="Proteomes" id="UP000265848">
    <property type="component" value="Unassembled WGS sequence"/>
</dbReference>
<feature type="domain" description="Nudix hydrolase" evidence="3">
    <location>
        <begin position="48"/>
        <end position="182"/>
    </location>
</feature>
<evidence type="ECO:0000313" key="5">
    <source>
        <dbReference type="Proteomes" id="UP000265848"/>
    </source>
</evidence>
<accession>A0A399IYH6</accession>
<dbReference type="InterPro" id="IPR015797">
    <property type="entry name" value="NUDIX_hydrolase-like_dom_sf"/>
</dbReference>
<dbReference type="RefSeq" id="WP_119399687.1">
    <property type="nucleotide sequence ID" value="NZ_QWJJ01000012.1"/>
</dbReference>
<dbReference type="OrthoDB" id="9761969at2"/>
<dbReference type="EMBL" id="QWJJ01000012">
    <property type="protein sequence ID" value="RII38034.1"/>
    <property type="molecule type" value="Genomic_DNA"/>
</dbReference>
<evidence type="ECO:0000313" key="4">
    <source>
        <dbReference type="EMBL" id="RII38034.1"/>
    </source>
</evidence>
<dbReference type="PROSITE" id="PS51462">
    <property type="entry name" value="NUDIX"/>
    <property type="match status" value="1"/>
</dbReference>
<organism evidence="4 5">
    <name type="scientific">Pseudooceanicola sediminis</name>
    <dbReference type="NCBI Taxonomy" id="2211117"/>
    <lineage>
        <taxon>Bacteria</taxon>
        <taxon>Pseudomonadati</taxon>
        <taxon>Pseudomonadota</taxon>
        <taxon>Alphaproteobacteria</taxon>
        <taxon>Rhodobacterales</taxon>
        <taxon>Paracoccaceae</taxon>
        <taxon>Pseudooceanicola</taxon>
    </lineage>
</organism>
<sequence>MYDPSHPLYPGDPAVGARSACGPQATDTTVARPATHAPVPPVAAHPVAARPVAAVIAVVPHGNQVLLVRRANPPDAGLWGFPGGKIEPGETVAQASLRELSEETGIAADVGPLLDVLDIFDHDATGQTLRQHYVLIAMLCHWRRGDPAAADDALDAGWFTLDQLRSGDLSLSDDVLRLAELAALKG</sequence>
<dbReference type="InterPro" id="IPR000086">
    <property type="entry name" value="NUDIX_hydrolase_dom"/>
</dbReference>
<dbReference type="GO" id="GO:0016787">
    <property type="term" value="F:hydrolase activity"/>
    <property type="evidence" value="ECO:0007669"/>
    <property type="project" value="UniProtKB-KW"/>
</dbReference>
<evidence type="ECO:0000256" key="2">
    <source>
        <dbReference type="SAM" id="MobiDB-lite"/>
    </source>
</evidence>
<proteinExistence type="predicted"/>
<gene>
    <name evidence="4" type="ORF">DL237_13905</name>
</gene>
<keyword evidence="5" id="KW-1185">Reference proteome</keyword>
<protein>
    <submittedName>
        <fullName evidence="4">NUDIX domain-containing protein</fullName>
    </submittedName>
</protein>
<dbReference type="InterPro" id="IPR020476">
    <property type="entry name" value="Nudix_hydrolase"/>
</dbReference>
<evidence type="ECO:0000259" key="3">
    <source>
        <dbReference type="PROSITE" id="PS51462"/>
    </source>
</evidence>
<evidence type="ECO:0000256" key="1">
    <source>
        <dbReference type="ARBA" id="ARBA00022801"/>
    </source>
</evidence>
<dbReference type="Pfam" id="PF00293">
    <property type="entry name" value="NUDIX"/>
    <property type="match status" value="1"/>
</dbReference>
<keyword evidence="1" id="KW-0378">Hydrolase</keyword>
<dbReference type="PANTHER" id="PTHR43736:SF1">
    <property type="entry name" value="DIHYDRONEOPTERIN TRIPHOSPHATE DIPHOSPHATASE"/>
    <property type="match status" value="1"/>
</dbReference>
<reference evidence="4 5" key="1">
    <citation type="submission" date="2018-08" db="EMBL/GenBank/DDBJ databases">
        <title>Pseudooceanicola sediminis CY03 in the family Rhodobacteracea.</title>
        <authorList>
            <person name="Zhang Y.-J."/>
        </authorList>
    </citation>
    <scope>NUCLEOTIDE SEQUENCE [LARGE SCALE GENOMIC DNA]</scope>
    <source>
        <strain evidence="4 5">CY03</strain>
    </source>
</reference>
<dbReference type="Gene3D" id="3.90.79.10">
    <property type="entry name" value="Nucleoside Triphosphate Pyrophosphohydrolase"/>
    <property type="match status" value="1"/>
</dbReference>
<dbReference type="AlphaFoldDB" id="A0A399IYH6"/>
<name>A0A399IYH6_9RHOB</name>
<comment type="caution">
    <text evidence="4">The sequence shown here is derived from an EMBL/GenBank/DDBJ whole genome shotgun (WGS) entry which is preliminary data.</text>
</comment>
<dbReference type="PRINTS" id="PR00502">
    <property type="entry name" value="NUDIXFAMILY"/>
</dbReference>
<dbReference type="CDD" id="cd04673">
    <property type="entry name" value="NUDIX_ADPRase"/>
    <property type="match status" value="1"/>
</dbReference>
<dbReference type="SUPFAM" id="SSF55811">
    <property type="entry name" value="Nudix"/>
    <property type="match status" value="1"/>
</dbReference>
<feature type="region of interest" description="Disordered" evidence="2">
    <location>
        <begin position="1"/>
        <end position="25"/>
    </location>
</feature>
<dbReference type="PANTHER" id="PTHR43736">
    <property type="entry name" value="ADP-RIBOSE PYROPHOSPHATASE"/>
    <property type="match status" value="1"/>
</dbReference>